<keyword evidence="2" id="KW-1185">Reference proteome</keyword>
<gene>
    <name evidence="1" type="ORF">F5144DRAFT_175151</name>
</gene>
<name>A0ACB7PDG0_9PEZI</name>
<protein>
    <submittedName>
        <fullName evidence="1">Uncharacterized protein</fullName>
    </submittedName>
</protein>
<evidence type="ECO:0000313" key="2">
    <source>
        <dbReference type="Proteomes" id="UP000724584"/>
    </source>
</evidence>
<accession>A0ACB7PDG0</accession>
<dbReference type="EMBL" id="JAGIZQ010000003">
    <property type="protein sequence ID" value="KAH6636328.1"/>
    <property type="molecule type" value="Genomic_DNA"/>
</dbReference>
<organism evidence="1 2">
    <name type="scientific">Chaetomium tenue</name>
    <dbReference type="NCBI Taxonomy" id="1854479"/>
    <lineage>
        <taxon>Eukaryota</taxon>
        <taxon>Fungi</taxon>
        <taxon>Dikarya</taxon>
        <taxon>Ascomycota</taxon>
        <taxon>Pezizomycotina</taxon>
        <taxon>Sordariomycetes</taxon>
        <taxon>Sordariomycetidae</taxon>
        <taxon>Sordariales</taxon>
        <taxon>Chaetomiaceae</taxon>
        <taxon>Chaetomium</taxon>
    </lineage>
</organism>
<evidence type="ECO:0000313" key="1">
    <source>
        <dbReference type="EMBL" id="KAH6636328.1"/>
    </source>
</evidence>
<proteinExistence type="predicted"/>
<reference evidence="1 2" key="1">
    <citation type="journal article" date="2021" name="Nat. Commun.">
        <title>Genetic determinants of endophytism in the Arabidopsis root mycobiome.</title>
        <authorList>
            <person name="Mesny F."/>
            <person name="Miyauchi S."/>
            <person name="Thiergart T."/>
            <person name="Pickel B."/>
            <person name="Atanasova L."/>
            <person name="Karlsson M."/>
            <person name="Huettel B."/>
            <person name="Barry K.W."/>
            <person name="Haridas S."/>
            <person name="Chen C."/>
            <person name="Bauer D."/>
            <person name="Andreopoulos W."/>
            <person name="Pangilinan J."/>
            <person name="LaButti K."/>
            <person name="Riley R."/>
            <person name="Lipzen A."/>
            <person name="Clum A."/>
            <person name="Drula E."/>
            <person name="Henrissat B."/>
            <person name="Kohler A."/>
            <person name="Grigoriev I.V."/>
            <person name="Martin F.M."/>
            <person name="Hacquard S."/>
        </authorList>
    </citation>
    <scope>NUCLEOTIDE SEQUENCE [LARGE SCALE GENOMIC DNA]</scope>
    <source>
        <strain evidence="1 2">MPI-SDFR-AT-0079</strain>
    </source>
</reference>
<dbReference type="Proteomes" id="UP000724584">
    <property type="component" value="Unassembled WGS sequence"/>
</dbReference>
<comment type="caution">
    <text evidence="1">The sequence shown here is derived from an EMBL/GenBank/DDBJ whole genome shotgun (WGS) entry which is preliminary data.</text>
</comment>
<sequence length="1552" mass="169752">MGGAADSPQRSSSPLKRRASSMEPEQDAMGAREDVDMTTVLDSQGTETAEGSSEGPAQNSIEEPQVPVANTKKPELPLRTDIPPLDQQVKTIETLVSAFAETPIKEGDEAYLVSRQWLGRAQAFGSDTKHVSKETSEVSLGPVDNSDIIQAIFTDSAGELCVKLKPGMGTENFELFPKDAWDLLLSWYGLVPGQSPIIRLAHNTAPDSVSIPTIQFEFHPPVFTIHRLWSANSPIPIEQEIKLKKPAPPVVVQSTSFGYHNFLKQTKQLVGVAADKKVRVWRLLQTIPATETSSEPSGIKTPPDSPGRDAEILAGPPSIPGAWPEMLVDVDTFLKLEKDVDRGLVDAEDTTTNANYNGRKSLALVGLAVDQTLVLDEQIDRDAHVSTYRGTAIKDKGVANKDTSNSLIALRGSGSGRSSPTPQGVLTRGRTQQKSGRTLGCVGLQNLGNTCYMNSALQCVRSVEELTKYFLTHEAHKEINPDNPLSHNGDVAAAYGRLLEEIYKDPAPGSIAPRNFKGIIGRYAPAFSGYGQQDSQEFLGFLLDGLQEDLNRIKKKPYIEKPDSTDDMVNNPAAVREMAAKVWDITKKRDDSVIADLFTGMYKSTLVCPVCDKVSITFDPFNNLTLPLPVANVWTHTIKFFPLNDTPVDIVVDLNKNSSIRAMKQYISTRVGVPTERLFAGEEFHSKFYKLYEDGSAVSDEIQGNDIVVVHEIEAPPTNTSGSRKKQAKKERQRSSSEEEADDSSPIDDPRIERMLVPVLHRIEPSEPSVKRRFGRKSADASPPPHFIILTPEEARDMEAIRRKILEKVTTYTTWPQLASYREDPDAADATDAEMVNNPASDVDSAGDSKIVAKSVEGEDDMVDVTMGEASDARNASAAATAEGSSQILRRLNNRRPKWVNPLEFLEPELQNLFGLSYFTESETPVPTGWNSTTDDGLLPPLSSRQPKVAASDVEMRSPEPLDGSDDSGSERSGRLPASVVTRMTEESSDDDSDSSKPKNLQPRLNQVNGRGKKKGGRQKTYGKKGKKHFEKQQRGARFRQQSTMQSPIEAEELLPGGALIGLGEGIMVEWNEAAFDRVFGGTSPNESPNMKTYLKAPVLEDPALLAKQKARQLRKKNGIALDDCLDEFEKEEILSEQDTWYCPRCKEHRRASKKFDLWKTPDILVVHLKRFSSSGWRRDKLDILVDFPVEALDLTKRVIDKEDGKEEIYDLIAVDDHWGGLGGGHYTAFAKNFVDGEWYEYNDATVTKQRDTARVVTSAAYLLFYRRRSAAPLGGPKFQEVFDRFNQAGLDDDMSESGEGQRLGQGSSSQRGSPSALAGAGLVHPRGSRGWDNSRRAGSERPSYQGIDDDADMSTTWSNQDTLHNSIEGDDEGIGLPEEYDTAGMAGMTSVIGPSNWSFDNIIGTSKPGSEAGGDDIASDVAQNDGSSFNGEMTDIFDDAPGMEHLLDQPEPGADYVEPPEPTYAGADEYSLPPPPSADTQEFISKLAAQTWVKQQIHTVPPAVDNLVEDDRDSDKVAEIHVGGDTDGAADDARSAAAAAAAAAAEKPSPA</sequence>